<evidence type="ECO:0000313" key="3">
    <source>
        <dbReference type="Proteomes" id="UP000298424"/>
    </source>
</evidence>
<dbReference type="AlphaFoldDB" id="A0A4R8ZED0"/>
<protein>
    <submittedName>
        <fullName evidence="2">TIGR02611 family protein</fullName>
    </submittedName>
</protein>
<dbReference type="Proteomes" id="UP000298424">
    <property type="component" value="Unassembled WGS sequence"/>
</dbReference>
<keyword evidence="1" id="KW-1133">Transmembrane helix</keyword>
<name>A0A4R8ZED0_9MICO</name>
<keyword evidence="1" id="KW-0812">Transmembrane</keyword>
<keyword evidence="3" id="KW-1185">Reference proteome</keyword>
<gene>
    <name evidence="2" type="ORF">E3T27_08370</name>
</gene>
<organism evidence="2 3">
    <name type="scientific">Cryobacterium lyxosi</name>
    <dbReference type="NCBI Taxonomy" id="1259228"/>
    <lineage>
        <taxon>Bacteria</taxon>
        <taxon>Bacillati</taxon>
        <taxon>Actinomycetota</taxon>
        <taxon>Actinomycetes</taxon>
        <taxon>Micrococcales</taxon>
        <taxon>Microbacteriaceae</taxon>
        <taxon>Cryobacterium</taxon>
    </lineage>
</organism>
<reference evidence="2 3" key="1">
    <citation type="submission" date="2019-03" db="EMBL/GenBank/DDBJ databases">
        <title>Genomics of glacier-inhabiting Cryobacterium strains.</title>
        <authorList>
            <person name="Liu Q."/>
            <person name="Xin Y.-H."/>
        </authorList>
    </citation>
    <scope>NUCLEOTIDE SEQUENCE [LARGE SCALE GENOMIC DNA]</scope>
    <source>
        <strain evidence="2 3">TMT1-1</strain>
    </source>
</reference>
<feature type="transmembrane region" description="Helical" evidence="1">
    <location>
        <begin position="37"/>
        <end position="59"/>
    </location>
</feature>
<comment type="caution">
    <text evidence="2">The sequence shown here is derived from an EMBL/GenBank/DDBJ whole genome shotgun (WGS) entry which is preliminary data.</text>
</comment>
<dbReference type="RefSeq" id="WP_134572235.1">
    <property type="nucleotide sequence ID" value="NZ_SOGT01000011.1"/>
</dbReference>
<dbReference type="EMBL" id="SOGT01000011">
    <property type="protein sequence ID" value="TFD25818.1"/>
    <property type="molecule type" value="Genomic_DNA"/>
</dbReference>
<dbReference type="NCBIfam" id="TIGR02611">
    <property type="entry name" value="TIGR02611 family protein"/>
    <property type="match status" value="1"/>
</dbReference>
<dbReference type="InterPro" id="IPR019099">
    <property type="entry name" value="Uncharacterised_PGPGW_TM"/>
</dbReference>
<dbReference type="Pfam" id="PF09656">
    <property type="entry name" value="PGPGW"/>
    <property type="match status" value="1"/>
</dbReference>
<sequence length="113" mass="12903">MSEHLSRDMASGSDPRHPVRRALRRARTWVDGHRHLLFVYRLGVALLGTMIIAIGVLLIPLPGPGWLIVFLGFAVLGTEFAWARRFGAFLKRIVTQAWAWWRARRDRRVASSS</sequence>
<dbReference type="InterPro" id="IPR013434">
    <property type="entry name" value="CHP02611"/>
</dbReference>
<evidence type="ECO:0000313" key="2">
    <source>
        <dbReference type="EMBL" id="TFD25818.1"/>
    </source>
</evidence>
<keyword evidence="1" id="KW-0472">Membrane</keyword>
<proteinExistence type="predicted"/>
<feature type="transmembrane region" description="Helical" evidence="1">
    <location>
        <begin position="65"/>
        <end position="83"/>
    </location>
</feature>
<evidence type="ECO:0000256" key="1">
    <source>
        <dbReference type="SAM" id="Phobius"/>
    </source>
</evidence>
<accession>A0A4R8ZED0</accession>